<reference evidence="1" key="2">
    <citation type="submission" date="2020-09" db="EMBL/GenBank/DDBJ databases">
        <authorList>
            <person name="Sun Q."/>
            <person name="Ohkuma M."/>
        </authorList>
    </citation>
    <scope>NUCLEOTIDE SEQUENCE</scope>
    <source>
        <strain evidence="1">JCM 4518</strain>
    </source>
</reference>
<dbReference type="EMBL" id="BMUL01000004">
    <property type="protein sequence ID" value="GHA75900.1"/>
    <property type="molecule type" value="Genomic_DNA"/>
</dbReference>
<organism evidence="1 2">
    <name type="scientific">Streptomyces termitum</name>
    <dbReference type="NCBI Taxonomy" id="67368"/>
    <lineage>
        <taxon>Bacteria</taxon>
        <taxon>Bacillati</taxon>
        <taxon>Actinomycetota</taxon>
        <taxon>Actinomycetes</taxon>
        <taxon>Kitasatosporales</taxon>
        <taxon>Streptomycetaceae</taxon>
        <taxon>Streptomyces</taxon>
    </lineage>
</organism>
<name>A0A918W733_9ACTN</name>
<dbReference type="RefSeq" id="WP_189976080.1">
    <property type="nucleotide sequence ID" value="NZ_BMUL01000004.1"/>
</dbReference>
<keyword evidence="2" id="KW-1185">Reference proteome</keyword>
<protein>
    <submittedName>
        <fullName evidence="1">Uncharacterized protein</fullName>
    </submittedName>
</protein>
<dbReference type="Proteomes" id="UP000644020">
    <property type="component" value="Unassembled WGS sequence"/>
</dbReference>
<sequence>MSAGPGRLAAVPLEGPVPFDGRMLELPGGRCDWLHLTVRAREAAEVTLWLHFAGGTDPETAGVPAGEAVRLRVPVTRRDALEGVRLPEREGIDLLALTTVAPAPAGLPDPHESGLVTT</sequence>
<gene>
    <name evidence="1" type="ORF">GCM10010305_18300</name>
</gene>
<proteinExistence type="predicted"/>
<reference evidence="1" key="1">
    <citation type="journal article" date="2014" name="Int. J. Syst. Evol. Microbiol.">
        <title>Complete genome sequence of Corynebacterium casei LMG S-19264T (=DSM 44701T), isolated from a smear-ripened cheese.</title>
        <authorList>
            <consortium name="US DOE Joint Genome Institute (JGI-PGF)"/>
            <person name="Walter F."/>
            <person name="Albersmeier A."/>
            <person name="Kalinowski J."/>
            <person name="Ruckert C."/>
        </authorList>
    </citation>
    <scope>NUCLEOTIDE SEQUENCE</scope>
    <source>
        <strain evidence="1">JCM 4518</strain>
    </source>
</reference>
<evidence type="ECO:0000313" key="2">
    <source>
        <dbReference type="Proteomes" id="UP000644020"/>
    </source>
</evidence>
<comment type="caution">
    <text evidence="1">The sequence shown here is derived from an EMBL/GenBank/DDBJ whole genome shotgun (WGS) entry which is preliminary data.</text>
</comment>
<dbReference type="AlphaFoldDB" id="A0A918W733"/>
<evidence type="ECO:0000313" key="1">
    <source>
        <dbReference type="EMBL" id="GHA75900.1"/>
    </source>
</evidence>
<accession>A0A918W733</accession>